<dbReference type="GO" id="GO:0005829">
    <property type="term" value="C:cytosol"/>
    <property type="evidence" value="ECO:0007669"/>
    <property type="project" value="TreeGrafter"/>
</dbReference>
<evidence type="ECO:0000256" key="1">
    <source>
        <dbReference type="ARBA" id="ARBA00006658"/>
    </source>
</evidence>
<dbReference type="InterPro" id="IPR007303">
    <property type="entry name" value="TIP41-like"/>
</dbReference>
<proteinExistence type="inferred from homology"/>
<protein>
    <recommendedName>
        <fullName evidence="2">TIP41-like protein</fullName>
    </recommendedName>
</protein>
<dbReference type="GO" id="GO:0031929">
    <property type="term" value="P:TOR signaling"/>
    <property type="evidence" value="ECO:0007669"/>
    <property type="project" value="TreeGrafter"/>
</dbReference>
<dbReference type="OMA" id="RICDTRI"/>
<dbReference type="STRING" id="27835.A0A158R0H4"/>
<accession>A0A158R0H4</accession>
<evidence type="ECO:0000313" key="3">
    <source>
        <dbReference type="EMBL" id="VDL75418.1"/>
    </source>
</evidence>
<reference evidence="5" key="1">
    <citation type="submission" date="2016-04" db="UniProtKB">
        <authorList>
            <consortium name="WormBaseParasite"/>
        </authorList>
    </citation>
    <scope>IDENTIFICATION</scope>
</reference>
<dbReference type="AlphaFoldDB" id="A0A158R0H4"/>
<evidence type="ECO:0000313" key="5">
    <source>
        <dbReference type="WBParaSite" id="NBR_0001182801-mRNA-1"/>
    </source>
</evidence>
<organism evidence="5">
    <name type="scientific">Nippostrongylus brasiliensis</name>
    <name type="common">Rat hookworm</name>
    <dbReference type="NCBI Taxonomy" id="27835"/>
    <lineage>
        <taxon>Eukaryota</taxon>
        <taxon>Metazoa</taxon>
        <taxon>Ecdysozoa</taxon>
        <taxon>Nematoda</taxon>
        <taxon>Chromadorea</taxon>
        <taxon>Rhabditida</taxon>
        <taxon>Rhabditina</taxon>
        <taxon>Rhabditomorpha</taxon>
        <taxon>Strongyloidea</taxon>
        <taxon>Heligmosomidae</taxon>
        <taxon>Nippostrongylus</taxon>
    </lineage>
</organism>
<dbReference type="InterPro" id="IPR051330">
    <property type="entry name" value="Phosphatase_reg/MetRdx"/>
</dbReference>
<evidence type="ECO:0000313" key="4">
    <source>
        <dbReference type="Proteomes" id="UP000271162"/>
    </source>
</evidence>
<dbReference type="PANTHER" id="PTHR21021">
    <property type="entry name" value="GAF/PUTATIVE CYTOSKELETAL PROTEIN"/>
    <property type="match status" value="1"/>
</dbReference>
<keyword evidence="4" id="KW-1185">Reference proteome</keyword>
<dbReference type="Pfam" id="PF04176">
    <property type="entry name" value="TIP41"/>
    <property type="match status" value="1"/>
</dbReference>
<reference evidence="3 4" key="2">
    <citation type="submission" date="2018-11" db="EMBL/GenBank/DDBJ databases">
        <authorList>
            <consortium name="Pathogen Informatics"/>
        </authorList>
    </citation>
    <scope>NUCLEOTIDE SEQUENCE [LARGE SCALE GENOMIC DNA]</scope>
</reference>
<evidence type="ECO:0000256" key="2">
    <source>
        <dbReference type="ARBA" id="ARBA00018951"/>
    </source>
</evidence>
<gene>
    <name evidence="3" type="ORF">NBR_LOCUS11829</name>
</gene>
<dbReference type="Proteomes" id="UP000271162">
    <property type="component" value="Unassembled WGS sequence"/>
</dbReference>
<sequence length="340" mass="38664">MTESLKLVVGFVIGMLDNHSRKVSAKSDPTYRFALRCVRFSQSLALSRKVKSVSLCQIMKEQSLRSSEILAHARRRARKQEEFDRGGFHFTAVWDHILESQCSHDETGDTACSRCLFERSLMLPELPEMVFPNNTLTIAFTRYPGCSIQFNALDALKMVSADVLPDVQVAPSTTWQESRRGIAEKAAHPFDWTFTSKYAGTVCGCSVEPTDEIIDVERLKRQEPIGFYSQMTLYEDELADHGTAEMTVRLRAMPTFFFALMRFYLRIDRVLIRVCDTRILGDNDQGYILREWSIREAKIADLGHLPPEALLDANQVWPSLPLLESRSEKIIPLLSEVSSS</sequence>
<comment type="similarity">
    <text evidence="1">Belongs to the TIP41 family.</text>
</comment>
<name>A0A158R0H4_NIPBR</name>
<dbReference type="WBParaSite" id="NBR_0001182801-mRNA-1">
    <property type="protein sequence ID" value="NBR_0001182801-mRNA-1"/>
    <property type="gene ID" value="NBR_0001182801"/>
</dbReference>
<dbReference type="PANTHER" id="PTHR21021:SF16">
    <property type="entry name" value="TIP41-LIKE PROTEIN"/>
    <property type="match status" value="1"/>
</dbReference>
<dbReference type="EMBL" id="UYSL01020609">
    <property type="protein sequence ID" value="VDL75418.1"/>
    <property type="molecule type" value="Genomic_DNA"/>
</dbReference>